<accession>A0A379TR89</accession>
<proteinExistence type="predicted"/>
<name>A0A379TR89_SALDZ</name>
<dbReference type="RefSeq" id="WP_136057884.1">
    <property type="nucleotide sequence ID" value="NZ_DACWWF010000005.1"/>
</dbReference>
<dbReference type="Proteomes" id="UP000254633">
    <property type="component" value="Unassembled WGS sequence"/>
</dbReference>
<dbReference type="AlphaFoldDB" id="A0A379TR89"/>
<evidence type="ECO:0000313" key="2">
    <source>
        <dbReference type="Proteomes" id="UP000254633"/>
    </source>
</evidence>
<sequence>MNNTGLSATRIKEIADLNTRLVNIQKCAAVTFTGETVMHHSLVAEIICAMTDLAAPCLELAQQKPIAFTDNDELEEMKRGSCAYMFNPEWANTQPGSRCQPLYSMPFPAFMLINRLQIALARMLTMHEMVMNKTNIKASFYDAECIREMNEAPIQARRVLLDIKDGAS</sequence>
<reference evidence="1 2" key="1">
    <citation type="submission" date="2018-06" db="EMBL/GenBank/DDBJ databases">
        <authorList>
            <consortium name="Pathogen Informatics"/>
            <person name="Doyle S."/>
        </authorList>
    </citation>
    <scope>NUCLEOTIDE SEQUENCE [LARGE SCALE GENOMIC DNA]</scope>
    <source>
        <strain evidence="1 2">NCTC10060</strain>
    </source>
</reference>
<evidence type="ECO:0000313" key="1">
    <source>
        <dbReference type="EMBL" id="SUG53137.1"/>
    </source>
</evidence>
<organism evidence="1 2">
    <name type="scientific">Salmonella diarizonae</name>
    <dbReference type="NCBI Taxonomy" id="59204"/>
    <lineage>
        <taxon>Bacteria</taxon>
        <taxon>Pseudomonadati</taxon>
        <taxon>Pseudomonadota</taxon>
        <taxon>Gammaproteobacteria</taxon>
        <taxon>Enterobacterales</taxon>
        <taxon>Enterobacteriaceae</taxon>
        <taxon>Salmonella</taxon>
    </lineage>
</organism>
<protein>
    <submittedName>
        <fullName evidence="1">Uncharacterized protein</fullName>
    </submittedName>
</protein>
<gene>
    <name evidence="1" type="ORF">NCTC10060_00170</name>
</gene>
<dbReference type="EMBL" id="UGXH01000003">
    <property type="protein sequence ID" value="SUG53137.1"/>
    <property type="molecule type" value="Genomic_DNA"/>
</dbReference>